<evidence type="ECO:0000256" key="1">
    <source>
        <dbReference type="SAM" id="Phobius"/>
    </source>
</evidence>
<dbReference type="Proteomes" id="UP000324298">
    <property type="component" value="Unassembled WGS sequence"/>
</dbReference>
<evidence type="ECO:0000313" key="3">
    <source>
        <dbReference type="Proteomes" id="UP000324298"/>
    </source>
</evidence>
<proteinExistence type="predicted"/>
<keyword evidence="1" id="KW-1133">Transmembrane helix</keyword>
<gene>
    <name evidence="2" type="ORF">ET418_13580</name>
</gene>
<reference evidence="2 3" key="1">
    <citation type="submission" date="2019-04" db="EMBL/GenBank/DDBJ databases">
        <title>Geobacter ruber sp. nov., ferric-reducing bacteria isolated from paddy soil.</title>
        <authorList>
            <person name="Xu Z."/>
            <person name="Masuda Y."/>
            <person name="Itoh H."/>
            <person name="Senoo K."/>
        </authorList>
    </citation>
    <scope>NUCLEOTIDE SEQUENCE [LARGE SCALE GENOMIC DNA]</scope>
    <source>
        <strain evidence="2 3">Red88</strain>
    </source>
</reference>
<keyword evidence="3" id="KW-1185">Reference proteome</keyword>
<keyword evidence="1" id="KW-0812">Transmembrane</keyword>
<protein>
    <submittedName>
        <fullName evidence="2">Uncharacterized protein</fullName>
    </submittedName>
</protein>
<dbReference type="RefSeq" id="WP_149308383.1">
    <property type="nucleotide sequence ID" value="NZ_SRSD01000008.1"/>
</dbReference>
<feature type="transmembrane region" description="Helical" evidence="1">
    <location>
        <begin position="6"/>
        <end position="25"/>
    </location>
</feature>
<organism evidence="2 3">
    <name type="scientific">Oryzomonas rubra</name>
    <dbReference type="NCBI Taxonomy" id="2509454"/>
    <lineage>
        <taxon>Bacteria</taxon>
        <taxon>Pseudomonadati</taxon>
        <taxon>Thermodesulfobacteriota</taxon>
        <taxon>Desulfuromonadia</taxon>
        <taxon>Geobacterales</taxon>
        <taxon>Geobacteraceae</taxon>
        <taxon>Oryzomonas</taxon>
    </lineage>
</organism>
<sequence length="61" mass="6435">MEIGYQYLALVVAGLAAVIWGLPAAHRLQKPYDIAAALAVLAGVILTAVGILLTIIPSFFR</sequence>
<dbReference type="EMBL" id="SRSD01000008">
    <property type="protein sequence ID" value="KAA0889799.1"/>
    <property type="molecule type" value="Genomic_DNA"/>
</dbReference>
<accession>A0A5A9XC14</accession>
<name>A0A5A9XC14_9BACT</name>
<keyword evidence="1" id="KW-0472">Membrane</keyword>
<dbReference type="AlphaFoldDB" id="A0A5A9XC14"/>
<comment type="caution">
    <text evidence="2">The sequence shown here is derived from an EMBL/GenBank/DDBJ whole genome shotgun (WGS) entry which is preliminary data.</text>
</comment>
<evidence type="ECO:0000313" key="2">
    <source>
        <dbReference type="EMBL" id="KAA0889799.1"/>
    </source>
</evidence>
<feature type="transmembrane region" description="Helical" evidence="1">
    <location>
        <begin position="37"/>
        <end position="60"/>
    </location>
</feature>